<evidence type="ECO:0000313" key="3">
    <source>
        <dbReference type="Proteomes" id="UP001301769"/>
    </source>
</evidence>
<name>A0AAN7B4V4_9PEZI</name>
<protein>
    <submittedName>
        <fullName evidence="2">Uncharacterized protein</fullName>
    </submittedName>
</protein>
<comment type="caution">
    <text evidence="2">The sequence shown here is derived from an EMBL/GenBank/DDBJ whole genome shotgun (WGS) entry which is preliminary data.</text>
</comment>
<gene>
    <name evidence="2" type="ORF">QBC37DRAFT_428828</name>
</gene>
<dbReference type="AlphaFoldDB" id="A0AAN7B4V4"/>
<reference evidence="2" key="2">
    <citation type="submission" date="2023-05" db="EMBL/GenBank/DDBJ databases">
        <authorList>
            <consortium name="Lawrence Berkeley National Laboratory"/>
            <person name="Steindorff A."/>
            <person name="Hensen N."/>
            <person name="Bonometti L."/>
            <person name="Westerberg I."/>
            <person name="Brannstrom I.O."/>
            <person name="Guillou S."/>
            <person name="Cros-Aarteil S."/>
            <person name="Calhoun S."/>
            <person name="Haridas S."/>
            <person name="Kuo A."/>
            <person name="Mondo S."/>
            <person name="Pangilinan J."/>
            <person name="Riley R."/>
            <person name="Labutti K."/>
            <person name="Andreopoulos B."/>
            <person name="Lipzen A."/>
            <person name="Chen C."/>
            <person name="Yanf M."/>
            <person name="Daum C."/>
            <person name="Ng V."/>
            <person name="Clum A."/>
            <person name="Ohm R."/>
            <person name="Martin F."/>
            <person name="Silar P."/>
            <person name="Natvig D."/>
            <person name="Lalanne C."/>
            <person name="Gautier V."/>
            <person name="Ament-Velasquez S.L."/>
            <person name="Kruys A."/>
            <person name="Hutchinson M.I."/>
            <person name="Powell A.J."/>
            <person name="Barry K."/>
            <person name="Miller A.N."/>
            <person name="Grigoriev I.V."/>
            <person name="Debuchy R."/>
            <person name="Gladieux P."/>
            <person name="Thoren M.H."/>
            <person name="Johannesson H."/>
        </authorList>
    </citation>
    <scope>NUCLEOTIDE SEQUENCE</scope>
    <source>
        <strain evidence="2">PSN293</strain>
    </source>
</reference>
<reference evidence="2" key="1">
    <citation type="journal article" date="2023" name="Mol. Phylogenet. Evol.">
        <title>Genome-scale phylogeny and comparative genomics of the fungal order Sordariales.</title>
        <authorList>
            <person name="Hensen N."/>
            <person name="Bonometti L."/>
            <person name="Westerberg I."/>
            <person name="Brannstrom I.O."/>
            <person name="Guillou S."/>
            <person name="Cros-Aarteil S."/>
            <person name="Calhoun S."/>
            <person name="Haridas S."/>
            <person name="Kuo A."/>
            <person name="Mondo S."/>
            <person name="Pangilinan J."/>
            <person name="Riley R."/>
            <person name="LaButti K."/>
            <person name="Andreopoulos B."/>
            <person name="Lipzen A."/>
            <person name="Chen C."/>
            <person name="Yan M."/>
            <person name="Daum C."/>
            <person name="Ng V."/>
            <person name="Clum A."/>
            <person name="Steindorff A."/>
            <person name="Ohm R.A."/>
            <person name="Martin F."/>
            <person name="Silar P."/>
            <person name="Natvig D.O."/>
            <person name="Lalanne C."/>
            <person name="Gautier V."/>
            <person name="Ament-Velasquez S.L."/>
            <person name="Kruys A."/>
            <person name="Hutchinson M.I."/>
            <person name="Powell A.J."/>
            <person name="Barry K."/>
            <person name="Miller A.N."/>
            <person name="Grigoriev I.V."/>
            <person name="Debuchy R."/>
            <person name="Gladieux P."/>
            <person name="Hiltunen Thoren M."/>
            <person name="Johannesson H."/>
        </authorList>
    </citation>
    <scope>NUCLEOTIDE SEQUENCE</scope>
    <source>
        <strain evidence="2">PSN293</strain>
    </source>
</reference>
<evidence type="ECO:0000313" key="2">
    <source>
        <dbReference type="EMBL" id="KAK4210369.1"/>
    </source>
</evidence>
<accession>A0AAN7B4V4</accession>
<feature type="chain" id="PRO_5042919570" evidence="1">
    <location>
        <begin position="25"/>
        <end position="79"/>
    </location>
</feature>
<dbReference type="Proteomes" id="UP001301769">
    <property type="component" value="Unassembled WGS sequence"/>
</dbReference>
<sequence length="79" mass="8297">MHPGNISLAIFTVILSCTFGALQAAAAAIPSSSTNMVRGVDTGVEPRLAFTTSPEKGCGEGEQTINPNKIKGRQSCNFW</sequence>
<evidence type="ECO:0000256" key="1">
    <source>
        <dbReference type="SAM" id="SignalP"/>
    </source>
</evidence>
<feature type="signal peptide" evidence="1">
    <location>
        <begin position="1"/>
        <end position="24"/>
    </location>
</feature>
<dbReference type="EMBL" id="MU858176">
    <property type="protein sequence ID" value="KAK4210369.1"/>
    <property type="molecule type" value="Genomic_DNA"/>
</dbReference>
<organism evidence="2 3">
    <name type="scientific">Rhypophila decipiens</name>
    <dbReference type="NCBI Taxonomy" id="261697"/>
    <lineage>
        <taxon>Eukaryota</taxon>
        <taxon>Fungi</taxon>
        <taxon>Dikarya</taxon>
        <taxon>Ascomycota</taxon>
        <taxon>Pezizomycotina</taxon>
        <taxon>Sordariomycetes</taxon>
        <taxon>Sordariomycetidae</taxon>
        <taxon>Sordariales</taxon>
        <taxon>Naviculisporaceae</taxon>
        <taxon>Rhypophila</taxon>
    </lineage>
</organism>
<keyword evidence="1" id="KW-0732">Signal</keyword>
<proteinExistence type="predicted"/>
<keyword evidence="3" id="KW-1185">Reference proteome</keyword>